<gene>
    <name evidence="6" type="ORF">H8K33_16760</name>
</gene>
<dbReference type="SMART" id="SM00283">
    <property type="entry name" value="MA"/>
    <property type="match status" value="1"/>
</dbReference>
<dbReference type="Gene3D" id="6.10.340.10">
    <property type="match status" value="1"/>
</dbReference>
<evidence type="ECO:0000259" key="5">
    <source>
        <dbReference type="PROSITE" id="PS50885"/>
    </source>
</evidence>
<evidence type="ECO:0008006" key="8">
    <source>
        <dbReference type="Google" id="ProtNLM"/>
    </source>
</evidence>
<feature type="transmembrane region" description="Helical" evidence="3">
    <location>
        <begin position="288"/>
        <end position="311"/>
    </location>
</feature>
<evidence type="ECO:0000313" key="7">
    <source>
        <dbReference type="Proteomes" id="UP000643610"/>
    </source>
</evidence>
<dbReference type="Proteomes" id="UP000643610">
    <property type="component" value="Unassembled WGS sequence"/>
</dbReference>
<evidence type="ECO:0000256" key="3">
    <source>
        <dbReference type="SAM" id="Phobius"/>
    </source>
</evidence>
<dbReference type="EMBL" id="JACOFU010000008">
    <property type="protein sequence ID" value="MBC3833162.1"/>
    <property type="molecule type" value="Genomic_DNA"/>
</dbReference>
<dbReference type="CDD" id="cd11386">
    <property type="entry name" value="MCP_signal"/>
    <property type="match status" value="1"/>
</dbReference>
<dbReference type="Gene3D" id="1.10.287.950">
    <property type="entry name" value="Methyl-accepting chemotaxis protein"/>
    <property type="match status" value="1"/>
</dbReference>
<dbReference type="SUPFAM" id="SSF58104">
    <property type="entry name" value="Methyl-accepting chemotaxis protein (MCP) signaling domain"/>
    <property type="match status" value="1"/>
</dbReference>
<dbReference type="PROSITE" id="PS50111">
    <property type="entry name" value="CHEMOTAXIS_TRANSDUC_2"/>
    <property type="match status" value="1"/>
</dbReference>
<keyword evidence="3" id="KW-0472">Membrane</keyword>
<dbReference type="Gene3D" id="3.30.450.20">
    <property type="entry name" value="PAS domain"/>
    <property type="match status" value="1"/>
</dbReference>
<dbReference type="InterPro" id="IPR004089">
    <property type="entry name" value="MCPsignal_dom"/>
</dbReference>
<dbReference type="PANTHER" id="PTHR43531">
    <property type="entry name" value="PROTEIN ICFG"/>
    <property type="match status" value="1"/>
</dbReference>
<dbReference type="PANTHER" id="PTHR43531:SF7">
    <property type="entry name" value="AEROTAXIS RECEPTOR"/>
    <property type="match status" value="1"/>
</dbReference>
<evidence type="ECO:0000256" key="1">
    <source>
        <dbReference type="ARBA" id="ARBA00029447"/>
    </source>
</evidence>
<evidence type="ECO:0000256" key="2">
    <source>
        <dbReference type="PROSITE-ProRule" id="PRU00284"/>
    </source>
</evidence>
<keyword evidence="3" id="KW-1133">Transmembrane helix</keyword>
<feature type="domain" description="HAMP" evidence="5">
    <location>
        <begin position="311"/>
        <end position="363"/>
    </location>
</feature>
<feature type="transmembrane region" description="Helical" evidence="3">
    <location>
        <begin position="12"/>
        <end position="30"/>
    </location>
</feature>
<name>A0ABR6XUK9_9BURK</name>
<keyword evidence="7" id="KW-1185">Reference proteome</keyword>
<keyword evidence="2" id="KW-0807">Transducer</keyword>
<feature type="domain" description="Methyl-accepting transducer" evidence="4">
    <location>
        <begin position="368"/>
        <end position="597"/>
    </location>
</feature>
<keyword evidence="3" id="KW-0812">Transmembrane</keyword>
<dbReference type="InterPro" id="IPR051310">
    <property type="entry name" value="MCP_chemotaxis"/>
</dbReference>
<evidence type="ECO:0000313" key="6">
    <source>
        <dbReference type="EMBL" id="MBC3833162.1"/>
    </source>
</evidence>
<sequence length="741" mass="81230">MSKLGLRTKLLGMLGSVLLIAVLFGFAVLMQQIKRFDAVQNKLYGLELVQQGNELLRLTQQMRSTDTQKNLLEHQRSLKAAIAATDARLAQHDQLTVRSGWQELSTQLLAFSDKNASLEQMALSDLNQIETGFAEFSDTVIEKSGLFFNAEANIVLLAKLGAQNLTQSLSYFAKHLALHQALLKSENQTPLTAMQLNLLRDQLQTAKRAGDHLYAAMLRTGEPILPAQVSAQQASQQLLEHLQIDANPKIVLEKAQQAWVSTAQLQTETQVRLSQLLQQDKQALHRTIYALVALLVLMILVSLYMSFGFYVNLIRAVQNLEHAAEVVASGDLTTTTHAEGSDEIAKTAMAIDKANFNLSALVANVRTNASMVLELGKELSEDIHNMAIRTEQQAHSLVDTASNMGTLSETVKNNAANAKSVDNLASNVRMIAESSNETMRAAVNTMQEIHTSSIKVHEIVSMIDKIAFQTDILALNAAVEAAHAGEQGRGFAVVANEVRGLAQRTADSARQIRHLIDDSVNRVEVGVKQIHEVNTTLSEIVSGIRSLATDINAISTASTEQSHSLIQISQAIHELDEITKSNSAMVDNAKSASSELGVRAEKLTAVVAAFKLRQGTADEAHALVRKAMSLYKNQGMNLLDYITKDTQKMFADRDMYVFAFDRRGQYRAFAGNAAKLEVNLFNVPGLDGRKLVADAFALPEKGGWVDYAIENPVLNRVEVKTSYIERISEDIVIGCGVYKSV</sequence>
<dbReference type="CDD" id="cd06225">
    <property type="entry name" value="HAMP"/>
    <property type="match status" value="1"/>
</dbReference>
<organism evidence="6 7">
    <name type="scientific">Undibacterium amnicola</name>
    <dbReference type="NCBI Taxonomy" id="1834038"/>
    <lineage>
        <taxon>Bacteria</taxon>
        <taxon>Pseudomonadati</taxon>
        <taxon>Pseudomonadota</taxon>
        <taxon>Betaproteobacteria</taxon>
        <taxon>Burkholderiales</taxon>
        <taxon>Oxalobacteraceae</taxon>
        <taxon>Undibacterium</taxon>
    </lineage>
</organism>
<protein>
    <recommendedName>
        <fullName evidence="8">Methyl-accepting chemotaxis protein</fullName>
    </recommendedName>
</protein>
<dbReference type="InterPro" id="IPR003660">
    <property type="entry name" value="HAMP_dom"/>
</dbReference>
<dbReference type="PROSITE" id="PS50885">
    <property type="entry name" value="HAMP"/>
    <property type="match status" value="1"/>
</dbReference>
<dbReference type="Pfam" id="PF00015">
    <property type="entry name" value="MCPsignal"/>
    <property type="match status" value="1"/>
</dbReference>
<accession>A0ABR6XUK9</accession>
<proteinExistence type="inferred from homology"/>
<comment type="caution">
    <text evidence="6">The sequence shown here is derived from an EMBL/GenBank/DDBJ whole genome shotgun (WGS) entry which is preliminary data.</text>
</comment>
<comment type="similarity">
    <text evidence="1">Belongs to the methyl-accepting chemotaxis (MCP) protein family.</text>
</comment>
<evidence type="ECO:0000259" key="4">
    <source>
        <dbReference type="PROSITE" id="PS50111"/>
    </source>
</evidence>
<reference evidence="6 7" key="1">
    <citation type="submission" date="2020-08" db="EMBL/GenBank/DDBJ databases">
        <title>Novel species isolated from subtropical streams in China.</title>
        <authorList>
            <person name="Lu H."/>
        </authorList>
    </citation>
    <scope>NUCLEOTIDE SEQUENCE [LARGE SCALE GENOMIC DNA]</scope>
    <source>
        <strain evidence="6 7">KCTC 52442</strain>
    </source>
</reference>
<dbReference type="RefSeq" id="WP_186892211.1">
    <property type="nucleotide sequence ID" value="NZ_JACOFU010000008.1"/>
</dbReference>